<evidence type="ECO:0000256" key="1">
    <source>
        <dbReference type="SAM" id="Phobius"/>
    </source>
</evidence>
<keyword evidence="1" id="KW-0812">Transmembrane</keyword>
<dbReference type="Pfam" id="PF01882">
    <property type="entry name" value="DUF58"/>
    <property type="match status" value="1"/>
</dbReference>
<proteinExistence type="predicted"/>
<dbReference type="SUPFAM" id="SSF53300">
    <property type="entry name" value="vWA-like"/>
    <property type="match status" value="1"/>
</dbReference>
<comment type="caution">
    <text evidence="3">The sequence shown here is derived from an EMBL/GenBank/DDBJ whole genome shotgun (WGS) entry which is preliminary data.</text>
</comment>
<accession>A0A0M0KBT9</accession>
<feature type="domain" description="DUF58" evidence="2">
    <location>
        <begin position="218"/>
        <end position="388"/>
    </location>
</feature>
<dbReference type="Gene3D" id="3.40.50.410">
    <property type="entry name" value="von Willebrand factor, type A domain"/>
    <property type="match status" value="1"/>
</dbReference>
<sequence>MTTSSRKRWPLFRSLANVLERKMILPTPRMAWIAMAGALLVAVGYAVGIGLWALLFVNLGLVVVSGIELALLPRRKELIFKRVLPARADMEQPFHVEIHGRSPKPLMVSWEIQDDVPQTFIAPKESMAGRWRGKTATIAYTTAGKERGNYPFSYLRIRLKGPFGLWMKQTKVFTEQEMKIFPDLSGVRGILASMQNQFMLEGKKVNRKERTGSELHAIREYIPDDDPRLINWKATARTGTLMTSEFRPERGKVVMLMLDCGRMMGIELNNRTKLDATIEAALSLAAVALKQGDKVGLIAFSNEIKAYVPPATGMKQLQVMTEAIYDLKSDFVEASYSFALQYLMKVQKKRSLIVLFSDMDNYMFDSGLRSLLLRIRRQHYLLLLGLRDDVLHEWTLIDTKKRRDAFNKSIAYKFTMDRQAATAHIRAAGIDAIDVPVGELAWNAVNRYLLVKSQDAL</sequence>
<keyword evidence="1" id="KW-1133">Transmembrane helix</keyword>
<name>A0A0M0KBT9_ALKHA</name>
<dbReference type="PANTHER" id="PTHR33608:SF3">
    <property type="entry name" value="SLR2013 PROTEIN"/>
    <property type="match status" value="1"/>
</dbReference>
<dbReference type="PANTHER" id="PTHR33608">
    <property type="entry name" value="BLL2464 PROTEIN"/>
    <property type="match status" value="1"/>
</dbReference>
<evidence type="ECO:0000259" key="2">
    <source>
        <dbReference type="Pfam" id="PF01882"/>
    </source>
</evidence>
<dbReference type="InterPro" id="IPR002881">
    <property type="entry name" value="DUF58"/>
</dbReference>
<organism evidence="3">
    <name type="scientific">Halalkalibacterium halodurans</name>
    <name type="common">Bacillus halodurans</name>
    <dbReference type="NCBI Taxonomy" id="86665"/>
    <lineage>
        <taxon>Bacteria</taxon>
        <taxon>Bacillati</taxon>
        <taxon>Bacillota</taxon>
        <taxon>Bacilli</taxon>
        <taxon>Bacillales</taxon>
        <taxon>Bacillaceae</taxon>
        <taxon>Halalkalibacterium (ex Joshi et al. 2022)</taxon>
    </lineage>
</organism>
<protein>
    <recommendedName>
        <fullName evidence="2">DUF58 domain-containing protein</fullName>
    </recommendedName>
</protein>
<reference evidence="3" key="1">
    <citation type="submission" date="2015-08" db="EMBL/GenBank/DDBJ databases">
        <title>Complete DNA Sequence of Pseudomonas syringae pv. actinidiae, the Causal Agent of Kiwifruit Canker Disease.</title>
        <authorList>
            <person name="Rikkerink E.H.A."/>
            <person name="Fineran P.C."/>
        </authorList>
    </citation>
    <scope>NUCLEOTIDE SEQUENCE</scope>
    <source>
        <strain evidence="3">DSM 13666</strain>
    </source>
</reference>
<keyword evidence="1" id="KW-0472">Membrane</keyword>
<evidence type="ECO:0000313" key="3">
    <source>
        <dbReference type="EMBL" id="KOO36259.1"/>
    </source>
</evidence>
<feature type="transmembrane region" description="Helical" evidence="1">
    <location>
        <begin position="30"/>
        <end position="47"/>
    </location>
</feature>
<dbReference type="InterPro" id="IPR036465">
    <property type="entry name" value="vWFA_dom_sf"/>
</dbReference>
<dbReference type="AlphaFoldDB" id="A0A0M0KBT9"/>
<dbReference type="PATRIC" id="fig|136160.3.peg.3758"/>
<dbReference type="EMBL" id="LILD01000014">
    <property type="protein sequence ID" value="KOO36259.1"/>
    <property type="molecule type" value="Genomic_DNA"/>
</dbReference>
<gene>
    <name evidence="3" type="ORF">AMD02_18925</name>
</gene>